<dbReference type="eggNOG" id="ENOG502SM75">
    <property type="taxonomic scope" value="Eukaryota"/>
</dbReference>
<dbReference type="PANTHER" id="PTHR33112">
    <property type="entry name" value="DOMAIN PROTEIN, PUTATIVE-RELATED"/>
    <property type="match status" value="1"/>
</dbReference>
<sequence length="868" mass="99263">MDSPEIVMRNDGVLTRLIPESAEGDLSRSIRLRSAHQLCPAYKSCLSHFCKSQVDPKRMKNNVLHSNSLSTVFTPTEGQCFICSQLRNRITELNPGLGPDVYSDYSIVCCWSTPRDEDKETKMWMVLFKSPVPNSPIHIYQQILQLGLWSKKDFGQYFDSNTNHGECTDPGLNESRTDGTNDSDYTKELAISWLARCIQNSDGQHDICNKGDQDYIPTRLLDVQHALENNVVRLFCHDKEDKKFKGVEYATLSYCRGPHAAEQNPLLLTNNLETWQTEGFTWDRLPKTFQDAFKIASWLGLKWIWIDSMCVIQDSKSDWKIKTKMMDQIYSKARVNISAHSGEDSQSGCFVQRKLTDITPLQFATQDLGDEWIVTTDDTFKWMNFAPSRTRAWVHREKQLSRRILHCAPKEMVWECCALGKSGFASETMSRGSPSDKVFNGETKSQIQIVNASNTNLSMRERRERLHMLWNSICQDFANKSVSYVSDLSYILWGLADEFHSLFNGEEYVCGHWHRRAVVEIQSVSRAYESHPDNGFGKHAPGSSVSVNGFLRRLRFDYSGPEEDDITLSMVEEDEDGNDRIRHIGQHRNLTGDLTFRLTMDHCQKLPSCGLDCYALFTTLQETGNCGRQLSCVLLEHDSVIHNGPYQYHTYKRIGTMDNIGDLYSFKLRYRVAPSVKVPETGVSRMDSGDICTGDDVSEDIWNLLSQYLRYVRWDVISLFKENGIPDTSGYSSLEEDEEDDSEWEECSLPSRPQSVTRLNDDDDETGIEDAVADEMHRQRLRDIVLCIHDHRFSGLANVAGTENGAEVADRLQQVLSFESQTVAYGTNIREHPGEVLYQFDDVLDMWQKSHGVVPWLERLETSVFTII</sequence>
<feature type="region of interest" description="Disordered" evidence="1">
    <location>
        <begin position="728"/>
        <end position="763"/>
    </location>
</feature>
<dbReference type="KEGG" id="fpu:FPSE_09574"/>
<keyword evidence="4" id="KW-1185">Reference proteome</keyword>
<evidence type="ECO:0000313" key="4">
    <source>
        <dbReference type="Proteomes" id="UP000007978"/>
    </source>
</evidence>
<dbReference type="Pfam" id="PF06985">
    <property type="entry name" value="HET"/>
    <property type="match status" value="1"/>
</dbReference>
<dbReference type="AlphaFoldDB" id="K3V9L6"/>
<dbReference type="PANTHER" id="PTHR33112:SF16">
    <property type="entry name" value="HETEROKARYON INCOMPATIBILITY DOMAIN-CONTAINING PROTEIN"/>
    <property type="match status" value="1"/>
</dbReference>
<evidence type="ECO:0000256" key="1">
    <source>
        <dbReference type="SAM" id="MobiDB-lite"/>
    </source>
</evidence>
<dbReference type="OrthoDB" id="5362512at2759"/>
<evidence type="ECO:0000259" key="2">
    <source>
        <dbReference type="Pfam" id="PF06985"/>
    </source>
</evidence>
<dbReference type="GeneID" id="20368191"/>
<accession>K3V9L6</accession>
<protein>
    <recommendedName>
        <fullName evidence="2">Heterokaryon incompatibility domain-containing protein</fullName>
    </recommendedName>
</protein>
<dbReference type="RefSeq" id="XP_009260966.1">
    <property type="nucleotide sequence ID" value="XM_009262691.1"/>
</dbReference>
<feature type="domain" description="Heterokaryon incompatibility" evidence="2">
    <location>
        <begin position="249"/>
        <end position="397"/>
    </location>
</feature>
<dbReference type="Proteomes" id="UP000007978">
    <property type="component" value="Chromosome 2"/>
</dbReference>
<dbReference type="InterPro" id="IPR010730">
    <property type="entry name" value="HET"/>
</dbReference>
<gene>
    <name evidence="3" type="ORF">FPSE_09574</name>
</gene>
<organism evidence="3 4">
    <name type="scientific">Fusarium pseudograminearum (strain CS3096)</name>
    <name type="common">Wheat and barley crown-rot fungus</name>
    <dbReference type="NCBI Taxonomy" id="1028729"/>
    <lineage>
        <taxon>Eukaryota</taxon>
        <taxon>Fungi</taxon>
        <taxon>Dikarya</taxon>
        <taxon>Ascomycota</taxon>
        <taxon>Pezizomycotina</taxon>
        <taxon>Sordariomycetes</taxon>
        <taxon>Hypocreomycetidae</taxon>
        <taxon>Hypocreales</taxon>
        <taxon>Nectriaceae</taxon>
        <taxon>Fusarium</taxon>
    </lineage>
</organism>
<reference evidence="3 4" key="1">
    <citation type="journal article" date="2012" name="PLoS Pathog.">
        <title>Comparative pathogenomics reveals horizontally acquired novel virulence genes in fungi infecting cereal hosts.</title>
        <authorList>
            <person name="Gardiner D.M."/>
            <person name="McDonald M.C."/>
            <person name="Covarelli L."/>
            <person name="Solomon P.S."/>
            <person name="Rusu A.G."/>
            <person name="Marshall M."/>
            <person name="Kazan K."/>
            <person name="Chakraborty S."/>
            <person name="McDonald B.A."/>
            <person name="Manners J.M."/>
        </authorList>
    </citation>
    <scope>NUCLEOTIDE SEQUENCE [LARGE SCALE GENOMIC DNA]</scope>
    <source>
        <strain evidence="3 4">CS3096</strain>
    </source>
</reference>
<dbReference type="HOGENOM" id="CLU_009083_0_0_1"/>
<dbReference type="EMBL" id="AFNW01000311">
    <property type="protein sequence ID" value="EKJ70357.1"/>
    <property type="molecule type" value="Genomic_DNA"/>
</dbReference>
<name>K3V9L6_FUSPC</name>
<proteinExistence type="predicted"/>
<comment type="caution">
    <text evidence="3">The sequence shown here is derived from an EMBL/GenBank/DDBJ whole genome shotgun (WGS) entry which is preliminary data.</text>
</comment>
<feature type="compositionally biased region" description="Acidic residues" evidence="1">
    <location>
        <begin position="734"/>
        <end position="746"/>
    </location>
</feature>
<evidence type="ECO:0000313" key="3">
    <source>
        <dbReference type="EMBL" id="EKJ70357.1"/>
    </source>
</evidence>